<dbReference type="KEGG" id="siq:DQ08_07140"/>
<sequence>MEIRLAFPNEIAPIVSIIESARKVIAAYGSDQWQGRYPSQEDISDDILKGQGYVALIDGNIVAYAAAIYGNEAAYNAIYEGQWLNHQKNYLTFHRIAVSADHQGQAIAQTFIQCLIEGFDQEDFRCDTHEKNIAMQHVLEKLGYVYCGKVPLDGVRLAYQKLKKEHEKADYHEIDEDNLNGF</sequence>
<dbReference type="AlphaFoldDB" id="A0A3L8GDL9"/>
<dbReference type="Gene3D" id="3.40.630.30">
    <property type="match status" value="1"/>
</dbReference>
<dbReference type="KEGG" id="sio:DW64_07125"/>
<keyword evidence="3" id="KW-0808">Transferase</keyword>
<evidence type="ECO:0000259" key="1">
    <source>
        <dbReference type="PROSITE" id="PS51186"/>
    </source>
</evidence>
<dbReference type="Proteomes" id="UP000025245">
    <property type="component" value="Chromosome"/>
</dbReference>
<dbReference type="CDD" id="cd04301">
    <property type="entry name" value="NAT_SF"/>
    <property type="match status" value="1"/>
</dbReference>
<dbReference type="GeneID" id="35765112"/>
<gene>
    <name evidence="3" type="ORF">DIY07_07325</name>
    <name evidence="2" type="ORF">DQ08_07140</name>
</gene>
<dbReference type="SMR" id="A0A3L8GDL9"/>
<keyword evidence="4" id="KW-1185">Reference proteome</keyword>
<dbReference type="Pfam" id="PF00583">
    <property type="entry name" value="Acetyltransf_1"/>
    <property type="match status" value="1"/>
</dbReference>
<protein>
    <submittedName>
        <fullName evidence="3">GNAT family N-acetyltransferase</fullName>
    </submittedName>
    <submittedName>
        <fullName evidence="2">GNAT family acetyltransferase</fullName>
    </submittedName>
</protein>
<evidence type="ECO:0000313" key="4">
    <source>
        <dbReference type="Proteomes" id="UP000025245"/>
    </source>
</evidence>
<evidence type="ECO:0000313" key="2">
    <source>
        <dbReference type="EMBL" id="AHY16225.1"/>
    </source>
</evidence>
<dbReference type="Proteomes" id="UP000269148">
    <property type="component" value="Unassembled WGS sequence"/>
</dbReference>
<evidence type="ECO:0000313" key="5">
    <source>
        <dbReference type="Proteomes" id="UP000269148"/>
    </source>
</evidence>
<name>A0A3L8GDL9_STRIN</name>
<evidence type="ECO:0000313" key="3">
    <source>
        <dbReference type="EMBL" id="RLU55962.1"/>
    </source>
</evidence>
<dbReference type="EMBL" id="QLQD01000065">
    <property type="protein sequence ID" value="RLU55962.1"/>
    <property type="molecule type" value="Genomic_DNA"/>
</dbReference>
<dbReference type="InterPro" id="IPR000182">
    <property type="entry name" value="GNAT_dom"/>
</dbReference>
<proteinExistence type="predicted"/>
<reference evidence="2 4" key="1">
    <citation type="journal article" date="2014" name="Genome Announc.">
        <title>Complete Genome Sequence of a Virulent Strain, Streptococcus iniae ISET0901, Isolated from Diseased Tilapia.</title>
        <authorList>
            <person name="Pridgeon J.W."/>
            <person name="Zhang D."/>
            <person name="Zhang L."/>
        </authorList>
    </citation>
    <scope>NUCLEOTIDE SEQUENCE [LARGE SCALE GENOMIC DNA]</scope>
    <source>
        <strain evidence="2 4">ISET0901</strain>
    </source>
</reference>
<dbReference type="STRING" id="1346.BMF34_07170"/>
<accession>A0A3L8GDL9</accession>
<reference evidence="3 5" key="2">
    <citation type="submission" date="2018-06" db="EMBL/GenBank/DDBJ databases">
        <title>Mutators as drivers of adaptation in pathogenic bacteria and a risk factor for host jumps and vaccine escape.</title>
        <authorList>
            <person name="Barnes A.C."/>
            <person name="Silayeva O."/>
        </authorList>
    </citation>
    <scope>NUCLEOTIDE SEQUENCE [LARGE SCALE GENOMIC DNA]</scope>
    <source>
        <strain evidence="3 5">QMA0445</strain>
    </source>
</reference>
<dbReference type="GO" id="GO:0016747">
    <property type="term" value="F:acyltransferase activity, transferring groups other than amino-acyl groups"/>
    <property type="evidence" value="ECO:0007669"/>
    <property type="project" value="InterPro"/>
</dbReference>
<dbReference type="KEGG" id="siz:SI82_07245"/>
<dbReference type="OrthoDB" id="9796381at2"/>
<dbReference type="InterPro" id="IPR016181">
    <property type="entry name" value="Acyl_CoA_acyltransferase"/>
</dbReference>
<dbReference type="EMBL" id="CP007586">
    <property type="protein sequence ID" value="AHY16225.1"/>
    <property type="molecule type" value="Genomic_DNA"/>
</dbReference>
<dbReference type="RefSeq" id="WP_003101521.1">
    <property type="nucleotide sequence ID" value="NZ_CP010783.1"/>
</dbReference>
<dbReference type="PROSITE" id="PS51186">
    <property type="entry name" value="GNAT"/>
    <property type="match status" value="1"/>
</dbReference>
<feature type="domain" description="N-acetyltransferase" evidence="1">
    <location>
        <begin position="1"/>
        <end position="166"/>
    </location>
</feature>
<dbReference type="SUPFAM" id="SSF55729">
    <property type="entry name" value="Acyl-CoA N-acyltransferases (Nat)"/>
    <property type="match status" value="1"/>
</dbReference>
<organism evidence="3 5">
    <name type="scientific">Streptococcus iniae</name>
    <name type="common">Streptococcus shiloi</name>
    <dbReference type="NCBI Taxonomy" id="1346"/>
    <lineage>
        <taxon>Bacteria</taxon>
        <taxon>Bacillati</taxon>
        <taxon>Bacillota</taxon>
        <taxon>Bacilli</taxon>
        <taxon>Lactobacillales</taxon>
        <taxon>Streptococcaceae</taxon>
        <taxon>Streptococcus</taxon>
    </lineage>
</organism>